<dbReference type="PANTHER" id="PTHR43477:SF1">
    <property type="entry name" value="DIHYDROANTICAPSIN 7-DEHYDROGENASE"/>
    <property type="match status" value="1"/>
</dbReference>
<dbReference type="eggNOG" id="COG1028">
    <property type="taxonomic scope" value="Bacteria"/>
</dbReference>
<evidence type="ECO:0000256" key="2">
    <source>
        <dbReference type="ARBA" id="ARBA00023002"/>
    </source>
</evidence>
<comment type="similarity">
    <text evidence="1">Belongs to the short-chain dehydrogenases/reductases (SDR) family.</text>
</comment>
<dbReference type="Gene3D" id="3.40.50.720">
    <property type="entry name" value="NAD(P)-binding Rossmann-like Domain"/>
    <property type="match status" value="1"/>
</dbReference>
<sequence>MSTMMIIGGTDGLGRFIAQRHADQGGTVVIAGRDAARAEAVAKEIAPTATGLGLDLSRPETIAASGAGAPALDHLVVTASHQRPNTLRNFDIAEAITAVTTKLVGYAEAVRVLRERFTPDASVVLFGGLAKERPYPGSTVVTTVNSAVTGLVKTLAIEIAPHRVNALHPGLVGDSPRWRDADLGAQVERTPIGRLVTMAEIADATGFLLRNGGINGHDLFIDGGFLTR</sequence>
<dbReference type="Proteomes" id="UP000000328">
    <property type="component" value="Chromosome"/>
</dbReference>
<dbReference type="HOGENOM" id="CLU_010194_15_1_11"/>
<name>A0A0H3D623_AMYMU</name>
<dbReference type="SUPFAM" id="SSF51735">
    <property type="entry name" value="NAD(P)-binding Rossmann-fold domains"/>
    <property type="match status" value="1"/>
</dbReference>
<reference evidence="3 4" key="1">
    <citation type="journal article" date="2010" name="Cell Res.">
        <title>Complete genome sequence of the rifamycin SV-producing Amycolatopsis mediterranei U32 revealed its genetic characteristics in phylogeny and metabolism.</title>
        <authorList>
            <person name="Zhao W."/>
            <person name="Zhong Y."/>
            <person name="Yuan H."/>
            <person name="Wang J."/>
            <person name="Zheng H."/>
            <person name="Wang Y."/>
            <person name="Cen X."/>
            <person name="Xu F."/>
            <person name="Bai J."/>
            <person name="Han X."/>
            <person name="Lu G."/>
            <person name="Zhu Y."/>
            <person name="Shao Z."/>
            <person name="Yan H."/>
            <person name="Li C."/>
            <person name="Peng N."/>
            <person name="Zhang Z."/>
            <person name="Zhang Y."/>
            <person name="Lin W."/>
            <person name="Fan Y."/>
            <person name="Qin Z."/>
            <person name="Hu Y."/>
            <person name="Zhu B."/>
            <person name="Wang S."/>
            <person name="Ding X."/>
            <person name="Zhao G.P."/>
        </authorList>
    </citation>
    <scope>NUCLEOTIDE SEQUENCE [LARGE SCALE GENOMIC DNA]</scope>
    <source>
        <strain evidence="4">U-32</strain>
    </source>
</reference>
<dbReference type="InterPro" id="IPR036291">
    <property type="entry name" value="NAD(P)-bd_dom_sf"/>
</dbReference>
<dbReference type="PRINTS" id="PR00081">
    <property type="entry name" value="GDHRDH"/>
</dbReference>
<dbReference type="PATRIC" id="fig|749927.5.peg.4100"/>
<protein>
    <submittedName>
        <fullName evidence="3">Short-chain dehydrogenase/reductase SDR</fullName>
    </submittedName>
</protein>
<dbReference type="GeneID" id="92871702"/>
<proteinExistence type="inferred from homology"/>
<dbReference type="GO" id="GO:0016491">
    <property type="term" value="F:oxidoreductase activity"/>
    <property type="evidence" value="ECO:0007669"/>
    <property type="project" value="UniProtKB-KW"/>
</dbReference>
<dbReference type="EMBL" id="CP002000">
    <property type="protein sequence ID" value="ADJ45742.1"/>
    <property type="molecule type" value="Genomic_DNA"/>
</dbReference>
<evidence type="ECO:0000313" key="3">
    <source>
        <dbReference type="EMBL" id="ADJ45742.1"/>
    </source>
</evidence>
<dbReference type="KEGG" id="amd:AMED_3964"/>
<evidence type="ECO:0000256" key="1">
    <source>
        <dbReference type="ARBA" id="ARBA00006484"/>
    </source>
</evidence>
<dbReference type="PANTHER" id="PTHR43477">
    <property type="entry name" value="DIHYDROANTICAPSIN 7-DEHYDROGENASE"/>
    <property type="match status" value="1"/>
</dbReference>
<organism evidence="3 4">
    <name type="scientific">Amycolatopsis mediterranei (strain U-32)</name>
    <dbReference type="NCBI Taxonomy" id="749927"/>
    <lineage>
        <taxon>Bacteria</taxon>
        <taxon>Bacillati</taxon>
        <taxon>Actinomycetota</taxon>
        <taxon>Actinomycetes</taxon>
        <taxon>Pseudonocardiales</taxon>
        <taxon>Pseudonocardiaceae</taxon>
        <taxon>Amycolatopsis</taxon>
    </lineage>
</organism>
<accession>A0A0H3D623</accession>
<dbReference type="AlphaFoldDB" id="A0A0H3D623"/>
<dbReference type="CDD" id="cd05233">
    <property type="entry name" value="SDR_c"/>
    <property type="match status" value="1"/>
</dbReference>
<evidence type="ECO:0000313" key="4">
    <source>
        <dbReference type="Proteomes" id="UP000000328"/>
    </source>
</evidence>
<dbReference type="OrthoDB" id="9806974at2"/>
<dbReference type="InterPro" id="IPR051122">
    <property type="entry name" value="SDR_DHRS6-like"/>
</dbReference>
<gene>
    <name evidence="3" type="ordered locus">AMED_3964</name>
</gene>
<dbReference type="RefSeq" id="WP_013225814.1">
    <property type="nucleotide sequence ID" value="NC_014318.1"/>
</dbReference>
<keyword evidence="2" id="KW-0560">Oxidoreductase</keyword>
<dbReference type="InterPro" id="IPR002347">
    <property type="entry name" value="SDR_fam"/>
</dbReference>
<dbReference type="Pfam" id="PF13561">
    <property type="entry name" value="adh_short_C2"/>
    <property type="match status" value="1"/>
</dbReference>